<dbReference type="OrthoDB" id="5125209at2"/>
<dbReference type="EMBL" id="NBXA01000071">
    <property type="protein sequence ID" value="RFA06638.1"/>
    <property type="molecule type" value="Genomic_DNA"/>
</dbReference>
<dbReference type="InterPro" id="IPR011991">
    <property type="entry name" value="ArsR-like_HTH"/>
</dbReference>
<dbReference type="AlphaFoldDB" id="A0A3E0VAX5"/>
<dbReference type="Gene3D" id="1.10.10.10">
    <property type="entry name" value="Winged helix-like DNA-binding domain superfamily/Winged helix DNA-binding domain"/>
    <property type="match status" value="1"/>
</dbReference>
<evidence type="ECO:0000313" key="2">
    <source>
        <dbReference type="EMBL" id="RFA06638.1"/>
    </source>
</evidence>
<dbReference type="Proteomes" id="UP000256709">
    <property type="component" value="Unassembled WGS sequence"/>
</dbReference>
<evidence type="ECO:0000259" key="1">
    <source>
        <dbReference type="SMART" id="SM00418"/>
    </source>
</evidence>
<organism evidence="2 3">
    <name type="scientific">Subtercola boreus</name>
    <dbReference type="NCBI Taxonomy" id="120213"/>
    <lineage>
        <taxon>Bacteria</taxon>
        <taxon>Bacillati</taxon>
        <taxon>Actinomycetota</taxon>
        <taxon>Actinomycetes</taxon>
        <taxon>Micrococcales</taxon>
        <taxon>Microbacteriaceae</taxon>
        <taxon>Subtercola</taxon>
    </lineage>
</organism>
<dbReference type="GO" id="GO:0003700">
    <property type="term" value="F:DNA-binding transcription factor activity"/>
    <property type="evidence" value="ECO:0007669"/>
    <property type="project" value="InterPro"/>
</dbReference>
<sequence>MVNPLAVFGISHVRIDILKALISNGEASVADLSDQLGMTRTGLIRHLLLLETQGIAYRRQTTHPRGSGPITYWHADLDEVSILIDSFRTILLEPTWC</sequence>
<accession>A0A3E0VAX5</accession>
<dbReference type="CDD" id="cd00090">
    <property type="entry name" value="HTH_ARSR"/>
    <property type="match status" value="1"/>
</dbReference>
<dbReference type="InterPro" id="IPR001845">
    <property type="entry name" value="HTH_ArsR_DNA-bd_dom"/>
</dbReference>
<feature type="domain" description="HTH arsR-type" evidence="1">
    <location>
        <begin position="6"/>
        <end position="89"/>
    </location>
</feature>
<proteinExistence type="predicted"/>
<dbReference type="SUPFAM" id="SSF46785">
    <property type="entry name" value="Winged helix' DNA-binding domain"/>
    <property type="match status" value="1"/>
</dbReference>
<evidence type="ECO:0000313" key="3">
    <source>
        <dbReference type="Proteomes" id="UP000256709"/>
    </source>
</evidence>
<name>A0A3E0VAX5_9MICO</name>
<comment type="caution">
    <text evidence="2">The sequence shown here is derived from an EMBL/GenBank/DDBJ whole genome shotgun (WGS) entry which is preliminary data.</text>
</comment>
<dbReference type="InterPro" id="IPR036390">
    <property type="entry name" value="WH_DNA-bd_sf"/>
</dbReference>
<reference evidence="2 3" key="1">
    <citation type="submission" date="2017-04" db="EMBL/GenBank/DDBJ databases">
        <title>Comparative genome analysis of Subtercola boreus.</title>
        <authorList>
            <person name="Cho Y.-J."/>
            <person name="Cho A."/>
            <person name="Kim O.-S."/>
            <person name="Lee J.-I."/>
        </authorList>
    </citation>
    <scope>NUCLEOTIDE SEQUENCE [LARGE SCALE GENOMIC DNA]</scope>
    <source>
        <strain evidence="2 3">P27444</strain>
    </source>
</reference>
<dbReference type="Pfam" id="PF01022">
    <property type="entry name" value="HTH_5"/>
    <property type="match status" value="1"/>
</dbReference>
<dbReference type="SMART" id="SM00418">
    <property type="entry name" value="HTH_ARSR"/>
    <property type="match status" value="1"/>
</dbReference>
<dbReference type="InterPro" id="IPR036388">
    <property type="entry name" value="WH-like_DNA-bd_sf"/>
</dbReference>
<protein>
    <recommendedName>
        <fullName evidence="1">HTH arsR-type domain-containing protein</fullName>
    </recommendedName>
</protein>
<gene>
    <name evidence="2" type="ORF">B7R21_19230</name>
</gene>